<protein>
    <submittedName>
        <fullName evidence="1">Uncharacterized protein</fullName>
    </submittedName>
</protein>
<dbReference type="KEGG" id="dcr:108209387"/>
<keyword evidence="2" id="KW-1185">Reference proteome</keyword>
<dbReference type="AlphaFoldDB" id="A0A166DCU0"/>
<dbReference type="SUPFAM" id="SSF52058">
    <property type="entry name" value="L domain-like"/>
    <property type="match status" value="1"/>
</dbReference>
<evidence type="ECO:0000313" key="1">
    <source>
        <dbReference type="EMBL" id="WOG87452.1"/>
    </source>
</evidence>
<evidence type="ECO:0000313" key="2">
    <source>
        <dbReference type="Proteomes" id="UP000077755"/>
    </source>
</evidence>
<accession>A0A166DCU0</accession>
<dbReference type="PANTHER" id="PTHR15140:SF37">
    <property type="entry name" value="UBIQUITIN-LIKE DOMAIN-CONTAINING PROTEIN"/>
    <property type="match status" value="1"/>
</dbReference>
<name>A0A166DCU0_DAUCS</name>
<dbReference type="EMBL" id="CP093344">
    <property type="protein sequence ID" value="WOG87452.1"/>
    <property type="molecule type" value="Genomic_DNA"/>
</dbReference>
<proteinExistence type="predicted"/>
<organism evidence="1 2">
    <name type="scientific">Daucus carota subsp. sativus</name>
    <name type="common">Carrot</name>
    <dbReference type="NCBI Taxonomy" id="79200"/>
    <lineage>
        <taxon>Eukaryota</taxon>
        <taxon>Viridiplantae</taxon>
        <taxon>Streptophyta</taxon>
        <taxon>Embryophyta</taxon>
        <taxon>Tracheophyta</taxon>
        <taxon>Spermatophyta</taxon>
        <taxon>Magnoliopsida</taxon>
        <taxon>eudicotyledons</taxon>
        <taxon>Gunneridae</taxon>
        <taxon>Pentapetalae</taxon>
        <taxon>asterids</taxon>
        <taxon>campanulids</taxon>
        <taxon>Apiales</taxon>
        <taxon>Apiaceae</taxon>
        <taxon>Apioideae</taxon>
        <taxon>Scandiceae</taxon>
        <taxon>Daucinae</taxon>
        <taxon>Daucus</taxon>
        <taxon>Daucus sect. Daucus</taxon>
    </lineage>
</organism>
<reference evidence="1" key="2">
    <citation type="submission" date="2022-03" db="EMBL/GenBank/DDBJ databases">
        <title>Draft title - Genomic analysis of global carrot germplasm unveils the trajectory of domestication and the origin of high carotenoid orange carrot.</title>
        <authorList>
            <person name="Iorizzo M."/>
            <person name="Ellison S."/>
            <person name="Senalik D."/>
            <person name="Macko-Podgorni A."/>
            <person name="Grzebelus D."/>
            <person name="Bostan H."/>
            <person name="Rolling W."/>
            <person name="Curaba J."/>
            <person name="Simon P."/>
        </authorList>
    </citation>
    <scope>NUCLEOTIDE SEQUENCE</scope>
    <source>
        <tissue evidence="1">Leaf</tissue>
    </source>
</reference>
<dbReference type="Gene3D" id="3.80.10.10">
    <property type="entry name" value="Ribonuclease Inhibitor"/>
    <property type="match status" value="1"/>
</dbReference>
<dbReference type="Gramene" id="KZN05101">
    <property type="protein sequence ID" value="KZN05101"/>
    <property type="gene ID" value="DCAR_005938"/>
</dbReference>
<dbReference type="InterPro" id="IPR032675">
    <property type="entry name" value="LRR_dom_sf"/>
</dbReference>
<dbReference type="OMA" id="EELKCAN"/>
<dbReference type="Proteomes" id="UP000077755">
    <property type="component" value="Chromosome 2"/>
</dbReference>
<dbReference type="OrthoDB" id="1557901at2759"/>
<sequence length="196" mass="22579">MSTTPNLRKLGLCGALTTRSGDLKCPDIDFLAHLKTLKLFNTIPMSKAGRLSSSILFPRSLRKLTVSNLYLHWKEAWVFELIPNLEVLKLKFHAFVGKGWETSPKAFPCLKFLRFHELDLETWTASHDHFPVLQRLQVYRCPYLMEIPEDFGNICTLEWIELSECSDAASNSARDIREVQESFGNDWPKILLNPRV</sequence>
<gene>
    <name evidence="1" type="ORF">DCAR_0206677</name>
</gene>
<dbReference type="PANTHER" id="PTHR15140">
    <property type="entry name" value="TUBULIN-SPECIFIC CHAPERONE E"/>
    <property type="match status" value="1"/>
</dbReference>
<reference evidence="1" key="1">
    <citation type="journal article" date="2016" name="Nat. Genet.">
        <title>A high-quality carrot genome assembly provides new insights into carotenoid accumulation and asterid genome evolution.</title>
        <authorList>
            <person name="Iorizzo M."/>
            <person name="Ellison S."/>
            <person name="Senalik D."/>
            <person name="Zeng P."/>
            <person name="Satapoomin P."/>
            <person name="Huang J."/>
            <person name="Bowman M."/>
            <person name="Iovene M."/>
            <person name="Sanseverino W."/>
            <person name="Cavagnaro P."/>
            <person name="Yildiz M."/>
            <person name="Macko-Podgorni A."/>
            <person name="Moranska E."/>
            <person name="Grzebelus E."/>
            <person name="Grzebelus D."/>
            <person name="Ashrafi H."/>
            <person name="Zheng Z."/>
            <person name="Cheng S."/>
            <person name="Spooner D."/>
            <person name="Van Deynze A."/>
            <person name="Simon P."/>
        </authorList>
    </citation>
    <scope>NUCLEOTIDE SEQUENCE</scope>
    <source>
        <tissue evidence="1">Leaf</tissue>
    </source>
</reference>